<organism evidence="2 3">
    <name type="scientific">Nephila pilipes</name>
    <name type="common">Giant wood spider</name>
    <name type="synonym">Nephila maculata</name>
    <dbReference type="NCBI Taxonomy" id="299642"/>
    <lineage>
        <taxon>Eukaryota</taxon>
        <taxon>Metazoa</taxon>
        <taxon>Ecdysozoa</taxon>
        <taxon>Arthropoda</taxon>
        <taxon>Chelicerata</taxon>
        <taxon>Arachnida</taxon>
        <taxon>Araneae</taxon>
        <taxon>Araneomorphae</taxon>
        <taxon>Entelegynae</taxon>
        <taxon>Araneoidea</taxon>
        <taxon>Nephilidae</taxon>
        <taxon>Nephila</taxon>
    </lineage>
</organism>
<reference evidence="2" key="1">
    <citation type="submission" date="2020-08" db="EMBL/GenBank/DDBJ databases">
        <title>Multicomponent nature underlies the extraordinary mechanical properties of spider dragline silk.</title>
        <authorList>
            <person name="Kono N."/>
            <person name="Nakamura H."/>
            <person name="Mori M."/>
            <person name="Yoshida Y."/>
            <person name="Ohtoshi R."/>
            <person name="Malay A.D."/>
            <person name="Moran D.A.P."/>
            <person name="Tomita M."/>
            <person name="Numata K."/>
            <person name="Arakawa K."/>
        </authorList>
    </citation>
    <scope>NUCLEOTIDE SEQUENCE</scope>
</reference>
<sequence>MIEKYNIKECYVKLVRCDIKERNGTMGYKKQKYAHNKNEPVAMTSKAVNCATPVFRKKVNKTKEPKVEQKKTRTIFHTFLRDKTPTCQAGLYENNVKKCPITIPNRDGKVPEVVMIEIPKIEKPKPAEERPCLLTFRKGNERPEKSPNDSSAPSILVGFDFCVREFIKYLNSPRHRAEILGLLRNRLNKEPEIELMFANEETNWQYHVNKDLVRIILETSLKSQQLKLDNQWQMIKRAIKIAEKRIWIQKSRMSFTEPQSDLLHDIGVHKSQKTPKSTVNTPEPQSDVVHDIRLPQSPMVLKSNVSSPEAQSDVLHDTAVHKSQEVPKSTLNSPE</sequence>
<name>A0A8X6MQU9_NEPPI</name>
<protein>
    <submittedName>
        <fullName evidence="2">Uncharacterized protein</fullName>
    </submittedName>
</protein>
<feature type="compositionally biased region" description="Polar residues" evidence="1">
    <location>
        <begin position="274"/>
        <end position="284"/>
    </location>
</feature>
<dbReference type="AlphaFoldDB" id="A0A8X6MQU9"/>
<accession>A0A8X6MQU9</accession>
<dbReference type="Proteomes" id="UP000887013">
    <property type="component" value="Unassembled WGS sequence"/>
</dbReference>
<evidence type="ECO:0000313" key="3">
    <source>
        <dbReference type="Proteomes" id="UP000887013"/>
    </source>
</evidence>
<evidence type="ECO:0000256" key="1">
    <source>
        <dbReference type="SAM" id="MobiDB-lite"/>
    </source>
</evidence>
<dbReference type="OrthoDB" id="6473474at2759"/>
<feature type="compositionally biased region" description="Basic and acidic residues" evidence="1">
    <location>
        <begin position="314"/>
        <end position="325"/>
    </location>
</feature>
<feature type="compositionally biased region" description="Polar residues" evidence="1">
    <location>
        <begin position="326"/>
        <end position="335"/>
    </location>
</feature>
<dbReference type="EMBL" id="BMAW01049865">
    <property type="protein sequence ID" value="GFS72851.1"/>
    <property type="molecule type" value="Genomic_DNA"/>
</dbReference>
<feature type="region of interest" description="Disordered" evidence="1">
    <location>
        <begin position="270"/>
        <end position="335"/>
    </location>
</feature>
<keyword evidence="3" id="KW-1185">Reference proteome</keyword>
<proteinExistence type="predicted"/>
<gene>
    <name evidence="2" type="ORF">NPIL_3761</name>
</gene>
<evidence type="ECO:0000313" key="2">
    <source>
        <dbReference type="EMBL" id="GFS72851.1"/>
    </source>
</evidence>
<comment type="caution">
    <text evidence="2">The sequence shown here is derived from an EMBL/GenBank/DDBJ whole genome shotgun (WGS) entry which is preliminary data.</text>
</comment>